<keyword evidence="1" id="KW-0479">Metal-binding</keyword>
<gene>
    <name evidence="4" type="ORF">NMN56_039275</name>
</gene>
<organism evidence="4 5">
    <name type="scientific">Streptomyces iconiensis</name>
    <dbReference type="NCBI Taxonomy" id="1384038"/>
    <lineage>
        <taxon>Bacteria</taxon>
        <taxon>Bacillati</taxon>
        <taxon>Actinomycetota</taxon>
        <taxon>Actinomycetes</taxon>
        <taxon>Kitasatosporales</taxon>
        <taxon>Streptomycetaceae</taxon>
        <taxon>Streptomyces</taxon>
    </lineage>
</organism>
<feature type="compositionally biased region" description="Low complexity" evidence="2">
    <location>
        <begin position="1"/>
        <end position="12"/>
    </location>
</feature>
<evidence type="ECO:0000256" key="1">
    <source>
        <dbReference type="ARBA" id="ARBA00022723"/>
    </source>
</evidence>
<evidence type="ECO:0000313" key="5">
    <source>
        <dbReference type="Proteomes" id="UP001214441"/>
    </source>
</evidence>
<keyword evidence="5" id="KW-1185">Reference proteome</keyword>
<name>A0ABT7A964_9ACTN</name>
<dbReference type="PRINTS" id="PR00944">
    <property type="entry name" value="CUEXPORT"/>
</dbReference>
<feature type="region of interest" description="Disordered" evidence="2">
    <location>
        <begin position="1"/>
        <end position="28"/>
    </location>
</feature>
<feature type="domain" description="HMA" evidence="3">
    <location>
        <begin position="31"/>
        <end position="96"/>
    </location>
</feature>
<dbReference type="PROSITE" id="PS50846">
    <property type="entry name" value="HMA_2"/>
    <property type="match status" value="1"/>
</dbReference>
<evidence type="ECO:0000313" key="4">
    <source>
        <dbReference type="EMBL" id="MDJ1137898.1"/>
    </source>
</evidence>
<dbReference type="Pfam" id="PF00403">
    <property type="entry name" value="HMA"/>
    <property type="match status" value="1"/>
</dbReference>
<dbReference type="CDD" id="cd00371">
    <property type="entry name" value="HMA"/>
    <property type="match status" value="1"/>
</dbReference>
<dbReference type="InterPro" id="IPR000428">
    <property type="entry name" value="Cu-bd"/>
</dbReference>
<evidence type="ECO:0000259" key="3">
    <source>
        <dbReference type="PROSITE" id="PS50846"/>
    </source>
</evidence>
<dbReference type="InterPro" id="IPR036163">
    <property type="entry name" value="HMA_dom_sf"/>
</dbReference>
<dbReference type="RefSeq" id="WP_274046263.1">
    <property type="nucleotide sequence ID" value="NZ_JANCPR020000068.1"/>
</dbReference>
<dbReference type="EMBL" id="JANCPR020000068">
    <property type="protein sequence ID" value="MDJ1137898.1"/>
    <property type="molecule type" value="Genomic_DNA"/>
</dbReference>
<protein>
    <submittedName>
        <fullName evidence="4">Heavy-metal-associated domain-containing protein</fullName>
    </submittedName>
</protein>
<evidence type="ECO:0000256" key="2">
    <source>
        <dbReference type="SAM" id="MobiDB-lite"/>
    </source>
</evidence>
<comment type="caution">
    <text evidence="4">The sequence shown here is derived from an EMBL/GenBank/DDBJ whole genome shotgun (WGS) entry which is preliminary data.</text>
</comment>
<sequence length="103" mass="10191">MSDTTATTSCRTTGGGRHSPAAPGAAATAPVTTVFQVSGMTCGHCEASVAREIGALEGVGAVRVELPTGRVSVTTEGEPDEARIAAAVGTAGYELAGRASEEK</sequence>
<dbReference type="InterPro" id="IPR017969">
    <property type="entry name" value="Heavy-metal-associated_CS"/>
</dbReference>
<accession>A0ABT7A964</accession>
<dbReference type="Proteomes" id="UP001214441">
    <property type="component" value="Unassembled WGS sequence"/>
</dbReference>
<reference evidence="4 5" key="1">
    <citation type="submission" date="2023-05" db="EMBL/GenBank/DDBJ databases">
        <title>Streptantibioticus silvisoli sp. nov., acidotolerant actinomycetes 1 from pine litter.</title>
        <authorList>
            <person name="Swiecimska M."/>
            <person name="Golinska P."/>
            <person name="Sangal V."/>
            <person name="Wachnowicz B."/>
            <person name="Goodfellow M."/>
        </authorList>
    </citation>
    <scope>NUCLEOTIDE SEQUENCE [LARGE SCALE GENOMIC DNA]</scope>
    <source>
        <strain evidence="4 5">DSM 42109</strain>
    </source>
</reference>
<dbReference type="InterPro" id="IPR006121">
    <property type="entry name" value="HMA_dom"/>
</dbReference>
<dbReference type="PROSITE" id="PS01047">
    <property type="entry name" value="HMA_1"/>
    <property type="match status" value="1"/>
</dbReference>
<dbReference type="Gene3D" id="3.30.70.100">
    <property type="match status" value="1"/>
</dbReference>
<proteinExistence type="predicted"/>
<dbReference type="SUPFAM" id="SSF55008">
    <property type="entry name" value="HMA, heavy metal-associated domain"/>
    <property type="match status" value="1"/>
</dbReference>